<evidence type="ECO:0000256" key="1">
    <source>
        <dbReference type="ARBA" id="ARBA00023172"/>
    </source>
</evidence>
<keyword evidence="5" id="KW-1185">Reference proteome</keyword>
<dbReference type="InterPro" id="IPR011010">
    <property type="entry name" value="DNA_brk_join_enz"/>
</dbReference>
<dbReference type="SUPFAM" id="SSF56349">
    <property type="entry name" value="DNA breaking-rejoining enzymes"/>
    <property type="match status" value="1"/>
</dbReference>
<evidence type="ECO:0000313" key="4">
    <source>
        <dbReference type="EMBL" id="MBL7630129.1"/>
    </source>
</evidence>
<feature type="domain" description="Tyr recombinase" evidence="3">
    <location>
        <begin position="268"/>
        <end position="480"/>
    </location>
</feature>
<gene>
    <name evidence="4" type="ORF">I7412_23770</name>
</gene>
<dbReference type="GO" id="GO:0003677">
    <property type="term" value="F:DNA binding"/>
    <property type="evidence" value="ECO:0007669"/>
    <property type="project" value="InterPro"/>
</dbReference>
<comment type="caution">
    <text evidence="4">The sequence shown here is derived from an EMBL/GenBank/DDBJ whole genome shotgun (WGS) entry which is preliminary data.</text>
</comment>
<protein>
    <submittedName>
        <fullName evidence="4">Tyrosine-type recombinase/integrase</fullName>
    </submittedName>
</protein>
<dbReference type="PANTHER" id="PTHR30349">
    <property type="entry name" value="PHAGE INTEGRASE-RELATED"/>
    <property type="match status" value="1"/>
</dbReference>
<dbReference type="PANTHER" id="PTHR30349:SF64">
    <property type="entry name" value="PROPHAGE INTEGRASE INTD-RELATED"/>
    <property type="match status" value="1"/>
</dbReference>
<accession>A0A937RMQ4</accession>
<dbReference type="PROSITE" id="PS51898">
    <property type="entry name" value="TYR_RECOMBINASE"/>
    <property type="match status" value="1"/>
</dbReference>
<keyword evidence="1" id="KW-0233">DNA recombination</keyword>
<name>A0A937RMQ4_9ACTN</name>
<organism evidence="4 5">
    <name type="scientific">Frankia nepalensis</name>
    <dbReference type="NCBI Taxonomy" id="1836974"/>
    <lineage>
        <taxon>Bacteria</taxon>
        <taxon>Bacillati</taxon>
        <taxon>Actinomycetota</taxon>
        <taxon>Actinomycetes</taxon>
        <taxon>Frankiales</taxon>
        <taxon>Frankiaceae</taxon>
        <taxon>Frankia</taxon>
    </lineage>
</organism>
<dbReference type="Gene3D" id="1.10.443.10">
    <property type="entry name" value="Intergrase catalytic core"/>
    <property type="match status" value="1"/>
</dbReference>
<evidence type="ECO:0000259" key="3">
    <source>
        <dbReference type="PROSITE" id="PS51898"/>
    </source>
</evidence>
<dbReference type="GO" id="GO:0006310">
    <property type="term" value="P:DNA recombination"/>
    <property type="evidence" value="ECO:0007669"/>
    <property type="project" value="UniProtKB-KW"/>
</dbReference>
<dbReference type="EMBL" id="JAEACQ010000243">
    <property type="protein sequence ID" value="MBL7630129.1"/>
    <property type="molecule type" value="Genomic_DNA"/>
</dbReference>
<evidence type="ECO:0000256" key="2">
    <source>
        <dbReference type="SAM" id="MobiDB-lite"/>
    </source>
</evidence>
<dbReference type="GO" id="GO:0015074">
    <property type="term" value="P:DNA integration"/>
    <property type="evidence" value="ECO:0007669"/>
    <property type="project" value="InterPro"/>
</dbReference>
<proteinExistence type="predicted"/>
<dbReference type="AlphaFoldDB" id="A0A937RMQ4"/>
<evidence type="ECO:0000313" key="5">
    <source>
        <dbReference type="Proteomes" id="UP000604475"/>
    </source>
</evidence>
<dbReference type="RefSeq" id="WP_203004666.1">
    <property type="nucleotide sequence ID" value="NZ_JADWYU010000136.1"/>
</dbReference>
<reference evidence="4" key="1">
    <citation type="submission" date="2020-12" db="EMBL/GenBank/DDBJ databases">
        <title>Genomic characterization of non-nitrogen-fixing Frankia strains.</title>
        <authorList>
            <person name="Carlos-Shanley C."/>
            <person name="Guerra T."/>
            <person name="Hahn D."/>
        </authorList>
    </citation>
    <scope>NUCLEOTIDE SEQUENCE</scope>
    <source>
        <strain evidence="4">CN6</strain>
    </source>
</reference>
<dbReference type="InterPro" id="IPR013762">
    <property type="entry name" value="Integrase-like_cat_sf"/>
</dbReference>
<sequence>MSRAQAGGAIPPGEEERRITFDVRVWSVKEIRLKNGSSWQVRWQVASRPRPNTRNFASKTAAESRRAEILTAVRKGEAFDVETGLPLSEWRALPQPAPDPAPERTWLAVARDFVDAKWAEHQAPGTRRSLSEALGSVTPALFDEPPPVRLVGLVREALAGWMFRTGSRTALGPDGRRVENEPPEGWVEVLAWMDRHSRPIRDLADVDVTRAALVALSHRLDGRPAAPNTITRRRMFFSQVITFAVARGDLDANPLPGAQWTPPRKVMVVDRRVVVDHGRALRLFAAVAERAPELEAFYACIYYAATRPGETQELTIDQLTLPETGWGEVALEGNNPEVSPLWSDEPDQPRQARELKHREKGEVRLVPLHPDLVVLLRRHIERFGTAPDGRIFRSYTGGAVKTSRYLTVWRAARNKALTPAEVASPLARRPYDLRHAAVSRWLNAGVPPTQVAEWAGHSVRILLTVYAKCIVGEEKRALRLIDASFAAEQQTAEAPDSPDPSPEPEPDHHDRVHMESTDPRKPPDIDGPYRTPSVTDLGLADGPSDDDFGL</sequence>
<dbReference type="Proteomes" id="UP000604475">
    <property type="component" value="Unassembled WGS sequence"/>
</dbReference>
<feature type="compositionally biased region" description="Basic and acidic residues" evidence="2">
    <location>
        <begin position="505"/>
        <end position="524"/>
    </location>
</feature>
<feature type="region of interest" description="Disordered" evidence="2">
    <location>
        <begin position="488"/>
        <end position="550"/>
    </location>
</feature>
<dbReference type="InterPro" id="IPR002104">
    <property type="entry name" value="Integrase_catalytic"/>
</dbReference>
<dbReference type="InterPro" id="IPR050090">
    <property type="entry name" value="Tyrosine_recombinase_XerCD"/>
</dbReference>